<name>A0A845RBK6_9FIRM</name>
<dbReference type="EMBL" id="QXWZ01000001">
    <property type="protein sequence ID" value="NBI77290.1"/>
    <property type="molecule type" value="Genomic_DNA"/>
</dbReference>
<evidence type="ECO:0000313" key="1">
    <source>
        <dbReference type="EMBL" id="NBI77290.1"/>
    </source>
</evidence>
<sequence length="297" mass="34584">MKNLFQRASSPWVRYSEYEYKRVEDGQFYITPAAGAKPEVYDPLKDAERMVLDALNVGALQMNRRGESEVRDAVMAFVSRYGLLGFLTALPTTPSFMDYEAVYLPKNHFIREESMTTQDYLTLFFPFEKLDIYKKGVASQWSLTGEREMMALVLTMQDAPQAVSMSFQREYAERYDWLARQFKDLAFSFYSSFLYYNDYDVLDEMTRDLYRQGMAAFGGIAPTYHIALLDKPTIIWDFHSLLLCLQMMFSFMLTDTDSTLKACKHCNKIFSASRPNAEFCSPQCKNRYNVYKSRGKE</sequence>
<gene>
    <name evidence="1" type="ORF">D3Z39_00100</name>
</gene>
<evidence type="ECO:0008006" key="3">
    <source>
        <dbReference type="Google" id="ProtNLM"/>
    </source>
</evidence>
<dbReference type="OrthoDB" id="1747893at2"/>
<dbReference type="AlphaFoldDB" id="A0A845RBK6"/>
<protein>
    <recommendedName>
        <fullName evidence="3">CGNR zinc finger domain-containing protein</fullName>
    </recommendedName>
</protein>
<dbReference type="InterPro" id="IPR023286">
    <property type="entry name" value="ABATE_dom_sf"/>
</dbReference>
<organism evidence="1 2">
    <name type="scientific">Anaerotruncus colihominis</name>
    <dbReference type="NCBI Taxonomy" id="169435"/>
    <lineage>
        <taxon>Bacteria</taxon>
        <taxon>Bacillati</taxon>
        <taxon>Bacillota</taxon>
        <taxon>Clostridia</taxon>
        <taxon>Eubacteriales</taxon>
        <taxon>Oscillospiraceae</taxon>
        <taxon>Anaerotruncus</taxon>
    </lineage>
</organism>
<dbReference type="RefSeq" id="WP_160208067.1">
    <property type="nucleotide sequence ID" value="NZ_JBCLRJ010000023.1"/>
</dbReference>
<evidence type="ECO:0000313" key="2">
    <source>
        <dbReference type="Proteomes" id="UP000446348"/>
    </source>
</evidence>
<proteinExistence type="predicted"/>
<reference evidence="1 2" key="1">
    <citation type="submission" date="2018-08" db="EMBL/GenBank/DDBJ databases">
        <title>Murine metabolic-syndrome-specific gut microbial biobank.</title>
        <authorList>
            <person name="Liu C."/>
        </authorList>
    </citation>
    <scope>NUCLEOTIDE SEQUENCE [LARGE SCALE GENOMIC DNA]</scope>
    <source>
        <strain evidence="1 2">X69</strain>
    </source>
</reference>
<dbReference type="SUPFAM" id="SSF160904">
    <property type="entry name" value="Jann2411-like"/>
    <property type="match status" value="1"/>
</dbReference>
<dbReference type="Proteomes" id="UP000446348">
    <property type="component" value="Unassembled WGS sequence"/>
</dbReference>
<comment type="caution">
    <text evidence="1">The sequence shown here is derived from an EMBL/GenBank/DDBJ whole genome shotgun (WGS) entry which is preliminary data.</text>
</comment>
<accession>A0A845RBK6</accession>